<dbReference type="EMBL" id="JAHHIF010000003">
    <property type="protein sequence ID" value="MBW4543395.1"/>
    <property type="molecule type" value="Genomic_DNA"/>
</dbReference>
<gene>
    <name evidence="3" type="ORF">KME25_02940</name>
</gene>
<proteinExistence type="predicted"/>
<evidence type="ECO:0000259" key="2">
    <source>
        <dbReference type="Pfam" id="PF10646"/>
    </source>
</evidence>
<feature type="signal peptide" evidence="1">
    <location>
        <begin position="1"/>
        <end position="25"/>
    </location>
</feature>
<dbReference type="Pfam" id="PF10646">
    <property type="entry name" value="Germane"/>
    <property type="match status" value="1"/>
</dbReference>
<dbReference type="AlphaFoldDB" id="A0A951PGF8"/>
<dbReference type="InterPro" id="IPR019606">
    <property type="entry name" value="GerMN"/>
</dbReference>
<reference evidence="3" key="2">
    <citation type="journal article" date="2022" name="Microbiol. Resour. Announc.">
        <title>Metagenome Sequencing to Explore Phylogenomics of Terrestrial Cyanobacteria.</title>
        <authorList>
            <person name="Ward R.D."/>
            <person name="Stajich J.E."/>
            <person name="Johansen J.R."/>
            <person name="Huntemann M."/>
            <person name="Clum A."/>
            <person name="Foster B."/>
            <person name="Foster B."/>
            <person name="Roux S."/>
            <person name="Palaniappan K."/>
            <person name="Varghese N."/>
            <person name="Mukherjee S."/>
            <person name="Reddy T.B.K."/>
            <person name="Daum C."/>
            <person name="Copeland A."/>
            <person name="Chen I.A."/>
            <person name="Ivanova N.N."/>
            <person name="Kyrpides N.C."/>
            <person name="Shapiro N."/>
            <person name="Eloe-Fadrosh E.A."/>
            <person name="Pietrasiak N."/>
        </authorList>
    </citation>
    <scope>NUCLEOTIDE SEQUENCE</scope>
    <source>
        <strain evidence="3">CPER-KK1</strain>
    </source>
</reference>
<dbReference type="Proteomes" id="UP000753908">
    <property type="component" value="Unassembled WGS sequence"/>
</dbReference>
<name>A0A951PGF8_9CYAN</name>
<evidence type="ECO:0000313" key="3">
    <source>
        <dbReference type="EMBL" id="MBW4543395.1"/>
    </source>
</evidence>
<protein>
    <submittedName>
        <fullName evidence="3">GerMN domain-containing protein</fullName>
    </submittedName>
</protein>
<evidence type="ECO:0000256" key="1">
    <source>
        <dbReference type="SAM" id="SignalP"/>
    </source>
</evidence>
<evidence type="ECO:0000313" key="4">
    <source>
        <dbReference type="Proteomes" id="UP000753908"/>
    </source>
</evidence>
<feature type="chain" id="PRO_5038129622" evidence="1">
    <location>
        <begin position="26"/>
        <end position="206"/>
    </location>
</feature>
<sequence>MLRFFKSPLVVSGLLCTVMLSAAWANVGEKFASSNDSAQLAIKSSGELIPAQLKTQPASSSTIAARLNSVKVFFPKQPQSNNDFSYVEAVNRTTQSQTLARFAVEQLIAGPTSAERQKGFVGAVQLRDSSNCGGDFNVSISRGAARLQFCRTVVSAGVGDEARAKSAVTATLKQFRGVQSVVILDKNGNCFGDMSGENRCLSNSRS</sequence>
<comment type="caution">
    <text evidence="3">The sequence shown here is derived from an EMBL/GenBank/DDBJ whole genome shotgun (WGS) entry which is preliminary data.</text>
</comment>
<organism evidence="3 4">
    <name type="scientific">Symplocastrum torsivum CPER-KK1</name>
    <dbReference type="NCBI Taxonomy" id="450513"/>
    <lineage>
        <taxon>Bacteria</taxon>
        <taxon>Bacillati</taxon>
        <taxon>Cyanobacteriota</taxon>
        <taxon>Cyanophyceae</taxon>
        <taxon>Oscillatoriophycideae</taxon>
        <taxon>Oscillatoriales</taxon>
        <taxon>Microcoleaceae</taxon>
        <taxon>Symplocastrum</taxon>
    </lineage>
</organism>
<reference evidence="3" key="1">
    <citation type="submission" date="2021-05" db="EMBL/GenBank/DDBJ databases">
        <authorList>
            <person name="Pietrasiak N."/>
            <person name="Ward R."/>
            <person name="Stajich J.E."/>
            <person name="Kurbessoian T."/>
        </authorList>
    </citation>
    <scope>NUCLEOTIDE SEQUENCE</scope>
    <source>
        <strain evidence="3">CPER-KK1</strain>
    </source>
</reference>
<feature type="domain" description="GerMN" evidence="2">
    <location>
        <begin position="72"/>
        <end position="184"/>
    </location>
</feature>
<accession>A0A951PGF8</accession>
<keyword evidence="1" id="KW-0732">Signal</keyword>